<dbReference type="SUPFAM" id="SSF52540">
    <property type="entry name" value="P-loop containing nucleoside triphosphate hydrolases"/>
    <property type="match status" value="1"/>
</dbReference>
<evidence type="ECO:0000256" key="3">
    <source>
        <dbReference type="ARBA" id="ARBA00022679"/>
    </source>
</evidence>
<feature type="domain" description="Guanylate kinase-like" evidence="6">
    <location>
        <begin position="3"/>
        <end position="181"/>
    </location>
</feature>
<proteinExistence type="inferred from homology"/>
<dbReference type="PANTHER" id="PTHR23117:SF13">
    <property type="entry name" value="GUANYLATE KINASE"/>
    <property type="match status" value="1"/>
</dbReference>
<dbReference type="InterPro" id="IPR008145">
    <property type="entry name" value="GK/Ca_channel_bsu"/>
</dbReference>
<dbReference type="Pfam" id="PF00625">
    <property type="entry name" value="Guanylate_kin"/>
    <property type="match status" value="1"/>
</dbReference>
<dbReference type="Proteomes" id="UP001597156">
    <property type="component" value="Unassembled WGS sequence"/>
</dbReference>
<sequence>MENRVFVITGAAGSGKTTIRNYLHDRYGMPRVITHTTRPPRANEKDGVDYYFETNQSFFHNHYLESVRYAGNYYGSSYEGLESAWQKNPYVCIVLDGAGAVTYKRKLGERAVIIFLKVGNPEVLKRRMEGRGDDTTMVTKRIKSQEYVRDLEMPAALIGHAYEIVNLDLTQTKNQVDQIVSKYCHPNGRQ</sequence>
<evidence type="ECO:0000256" key="2">
    <source>
        <dbReference type="ARBA" id="ARBA00005790"/>
    </source>
</evidence>
<comment type="catalytic activity">
    <reaction evidence="5">
        <text>GMP + ATP = GDP + ADP</text>
        <dbReference type="Rhea" id="RHEA:20780"/>
        <dbReference type="ChEBI" id="CHEBI:30616"/>
        <dbReference type="ChEBI" id="CHEBI:58115"/>
        <dbReference type="ChEBI" id="CHEBI:58189"/>
        <dbReference type="ChEBI" id="CHEBI:456216"/>
        <dbReference type="EC" id="2.7.4.8"/>
    </reaction>
</comment>
<dbReference type="EMBL" id="JBHTLH010000034">
    <property type="protein sequence ID" value="MFD1125591.1"/>
    <property type="molecule type" value="Genomic_DNA"/>
</dbReference>
<keyword evidence="3" id="KW-0808">Transferase</keyword>
<dbReference type="InterPro" id="IPR027417">
    <property type="entry name" value="P-loop_NTPase"/>
</dbReference>
<keyword evidence="8" id="KW-1185">Reference proteome</keyword>
<accession>A0ABW3PK05</accession>
<protein>
    <submittedName>
        <fullName evidence="7">Guanylate kinase</fullName>
    </submittedName>
</protein>
<evidence type="ECO:0000256" key="4">
    <source>
        <dbReference type="ARBA" id="ARBA00022777"/>
    </source>
</evidence>
<comment type="function">
    <text evidence="1">Essential for recycling GMP and indirectly, cGMP.</text>
</comment>
<comment type="caution">
    <text evidence="7">The sequence shown here is derived from an EMBL/GenBank/DDBJ whole genome shotgun (WGS) entry which is preliminary data.</text>
</comment>
<dbReference type="PROSITE" id="PS50052">
    <property type="entry name" value="GUANYLATE_KINASE_2"/>
    <property type="match status" value="1"/>
</dbReference>
<dbReference type="GO" id="GO:0016301">
    <property type="term" value="F:kinase activity"/>
    <property type="evidence" value="ECO:0007669"/>
    <property type="project" value="UniProtKB-KW"/>
</dbReference>
<dbReference type="Gene3D" id="3.40.50.300">
    <property type="entry name" value="P-loop containing nucleotide triphosphate hydrolases"/>
    <property type="match status" value="1"/>
</dbReference>
<dbReference type="PANTHER" id="PTHR23117">
    <property type="entry name" value="GUANYLATE KINASE-RELATED"/>
    <property type="match status" value="1"/>
</dbReference>
<evidence type="ECO:0000256" key="5">
    <source>
        <dbReference type="ARBA" id="ARBA00048594"/>
    </source>
</evidence>
<name>A0ABW3PK05_9LACO</name>
<dbReference type="CDD" id="cd00071">
    <property type="entry name" value="GMPK"/>
    <property type="match status" value="1"/>
</dbReference>
<dbReference type="RefSeq" id="WP_121977885.1">
    <property type="nucleotide sequence ID" value="NZ_JBHTLH010000034.1"/>
</dbReference>
<comment type="similarity">
    <text evidence="2">Belongs to the guanylate kinase family.</text>
</comment>
<evidence type="ECO:0000259" key="6">
    <source>
        <dbReference type="PROSITE" id="PS50052"/>
    </source>
</evidence>
<organism evidence="7 8">
    <name type="scientific">Lentilactobacillus raoultii</name>
    <dbReference type="NCBI Taxonomy" id="1987503"/>
    <lineage>
        <taxon>Bacteria</taxon>
        <taxon>Bacillati</taxon>
        <taxon>Bacillota</taxon>
        <taxon>Bacilli</taxon>
        <taxon>Lactobacillales</taxon>
        <taxon>Lactobacillaceae</taxon>
        <taxon>Lentilactobacillus</taxon>
    </lineage>
</organism>
<evidence type="ECO:0000256" key="1">
    <source>
        <dbReference type="ARBA" id="ARBA00003531"/>
    </source>
</evidence>
<dbReference type="InterPro" id="IPR008144">
    <property type="entry name" value="Guanylate_kin-like_dom"/>
</dbReference>
<keyword evidence="4 7" id="KW-0418">Kinase</keyword>
<reference evidence="8" key="1">
    <citation type="journal article" date="2019" name="Int. J. Syst. Evol. Microbiol.">
        <title>The Global Catalogue of Microorganisms (GCM) 10K type strain sequencing project: providing services to taxonomists for standard genome sequencing and annotation.</title>
        <authorList>
            <consortium name="The Broad Institute Genomics Platform"/>
            <consortium name="The Broad Institute Genome Sequencing Center for Infectious Disease"/>
            <person name="Wu L."/>
            <person name="Ma J."/>
        </authorList>
    </citation>
    <scope>NUCLEOTIDE SEQUENCE [LARGE SCALE GENOMIC DNA]</scope>
    <source>
        <strain evidence="8">CCUG 71848</strain>
    </source>
</reference>
<gene>
    <name evidence="7" type="ORF">ACFQ22_09540</name>
</gene>
<dbReference type="SMART" id="SM00072">
    <property type="entry name" value="GuKc"/>
    <property type="match status" value="1"/>
</dbReference>
<evidence type="ECO:0000313" key="8">
    <source>
        <dbReference type="Proteomes" id="UP001597156"/>
    </source>
</evidence>
<evidence type="ECO:0000313" key="7">
    <source>
        <dbReference type="EMBL" id="MFD1125591.1"/>
    </source>
</evidence>